<keyword evidence="5 6" id="KW-0472">Membrane</keyword>
<dbReference type="GO" id="GO:0015171">
    <property type="term" value="F:amino acid transmembrane transporter activity"/>
    <property type="evidence" value="ECO:0007669"/>
    <property type="project" value="TreeGrafter"/>
</dbReference>
<accession>A0A1E5CW71</accession>
<dbReference type="AlphaFoldDB" id="A0A1E5CW71"/>
<evidence type="ECO:0000256" key="3">
    <source>
        <dbReference type="ARBA" id="ARBA00022692"/>
    </source>
</evidence>
<proteinExistence type="predicted"/>
<protein>
    <submittedName>
        <fullName evidence="7">Threonine transporter RhtB</fullName>
    </submittedName>
</protein>
<dbReference type="PANTHER" id="PTHR30086:SF20">
    <property type="entry name" value="ARGININE EXPORTER PROTEIN ARGO-RELATED"/>
    <property type="match status" value="1"/>
</dbReference>
<dbReference type="PANTHER" id="PTHR30086">
    <property type="entry name" value="ARGININE EXPORTER PROTEIN ARGO"/>
    <property type="match status" value="1"/>
</dbReference>
<gene>
    <name evidence="7" type="ORF">A130_18010</name>
</gene>
<dbReference type="GO" id="GO:0005886">
    <property type="term" value="C:plasma membrane"/>
    <property type="evidence" value="ECO:0007669"/>
    <property type="project" value="UniProtKB-SubCell"/>
</dbReference>
<evidence type="ECO:0000256" key="5">
    <source>
        <dbReference type="ARBA" id="ARBA00023136"/>
    </source>
</evidence>
<evidence type="ECO:0000313" key="7">
    <source>
        <dbReference type="EMBL" id="OEE74391.1"/>
    </source>
</evidence>
<comment type="subcellular location">
    <subcellularLocation>
        <location evidence="1">Cell membrane</location>
        <topology evidence="1">Multi-pass membrane protein</topology>
    </subcellularLocation>
</comment>
<feature type="transmembrane region" description="Helical" evidence="6">
    <location>
        <begin position="42"/>
        <end position="60"/>
    </location>
</feature>
<dbReference type="RefSeq" id="WP_017052663.1">
    <property type="nucleotide sequence ID" value="NZ_AJYW02000196.1"/>
</dbReference>
<dbReference type="Proteomes" id="UP000094165">
    <property type="component" value="Unassembled WGS sequence"/>
</dbReference>
<feature type="transmembrane region" description="Helical" evidence="6">
    <location>
        <begin position="72"/>
        <end position="91"/>
    </location>
</feature>
<organism evidence="7 8">
    <name type="scientific">Vibrio genomosp. F6 str. FF-238</name>
    <dbReference type="NCBI Taxonomy" id="1191298"/>
    <lineage>
        <taxon>Bacteria</taxon>
        <taxon>Pseudomonadati</taxon>
        <taxon>Pseudomonadota</taxon>
        <taxon>Gammaproteobacteria</taxon>
        <taxon>Vibrionales</taxon>
        <taxon>Vibrionaceae</taxon>
        <taxon>Vibrio</taxon>
    </lineage>
</organism>
<keyword evidence="8" id="KW-1185">Reference proteome</keyword>
<evidence type="ECO:0000256" key="2">
    <source>
        <dbReference type="ARBA" id="ARBA00022475"/>
    </source>
</evidence>
<feature type="transmembrane region" description="Helical" evidence="6">
    <location>
        <begin position="141"/>
        <end position="168"/>
    </location>
</feature>
<reference evidence="7 8" key="1">
    <citation type="journal article" date="2012" name="Science">
        <title>Ecological populations of bacteria act as socially cohesive units of antibiotic production and resistance.</title>
        <authorList>
            <person name="Cordero O.X."/>
            <person name="Wildschutte H."/>
            <person name="Kirkup B."/>
            <person name="Proehl S."/>
            <person name="Ngo L."/>
            <person name="Hussain F."/>
            <person name="Le Roux F."/>
            <person name="Mincer T."/>
            <person name="Polz M.F."/>
        </authorList>
    </citation>
    <scope>NUCLEOTIDE SEQUENCE [LARGE SCALE GENOMIC DNA]</scope>
    <source>
        <strain evidence="7 8">FF-238</strain>
    </source>
</reference>
<comment type="caution">
    <text evidence="7">The sequence shown here is derived from an EMBL/GenBank/DDBJ whole genome shotgun (WGS) entry which is preliminary data.</text>
</comment>
<name>A0A1E5CW71_9VIBR</name>
<keyword evidence="3 6" id="KW-0812">Transmembrane</keyword>
<evidence type="ECO:0000256" key="6">
    <source>
        <dbReference type="SAM" id="Phobius"/>
    </source>
</evidence>
<dbReference type="EMBL" id="AJYW02000196">
    <property type="protein sequence ID" value="OEE74391.1"/>
    <property type="molecule type" value="Genomic_DNA"/>
</dbReference>
<dbReference type="InterPro" id="IPR001123">
    <property type="entry name" value="LeuE-type"/>
</dbReference>
<evidence type="ECO:0000256" key="1">
    <source>
        <dbReference type="ARBA" id="ARBA00004651"/>
    </source>
</evidence>
<dbReference type="Pfam" id="PF01810">
    <property type="entry name" value="LysE"/>
    <property type="match status" value="1"/>
</dbReference>
<dbReference type="GO" id="GO:0033228">
    <property type="term" value="P:cysteine export across plasma membrane"/>
    <property type="evidence" value="ECO:0007669"/>
    <property type="project" value="TreeGrafter"/>
</dbReference>
<keyword evidence="4 6" id="KW-1133">Transmembrane helix</keyword>
<evidence type="ECO:0000313" key="8">
    <source>
        <dbReference type="Proteomes" id="UP000094165"/>
    </source>
</evidence>
<feature type="transmembrane region" description="Helical" evidence="6">
    <location>
        <begin position="180"/>
        <end position="199"/>
    </location>
</feature>
<sequence length="200" mass="21426">MFTVFISMALFALVGSISPGPVNVIATSTAANYGIKRAMPYVMGATISYTLIVFLAGILLESLTTFVPQISGGMRIVGGLFLIYMAIKIATAEPNVGSKEERLSAPSLFDGAISQGVNPKAWMVSMSGVSLYVIGQGSSGYYLSIFCLFSFVICFIGVSIWAVAGSVIGQYLQSQRRQVIFNWIMAMLLIGSVLSMWLAD</sequence>
<evidence type="ECO:0000256" key="4">
    <source>
        <dbReference type="ARBA" id="ARBA00022989"/>
    </source>
</evidence>
<keyword evidence="2" id="KW-1003">Cell membrane</keyword>